<dbReference type="InterPro" id="IPR013083">
    <property type="entry name" value="Znf_RING/FYVE/PHD"/>
</dbReference>
<dbReference type="SMART" id="SM00184">
    <property type="entry name" value="RING"/>
    <property type="match status" value="1"/>
</dbReference>
<evidence type="ECO:0000256" key="1">
    <source>
        <dbReference type="ARBA" id="ARBA00022723"/>
    </source>
</evidence>
<accession>A0AAD6T667</accession>
<keyword evidence="1" id="KW-0479">Metal-binding</keyword>
<organism evidence="7 8">
    <name type="scientific">Mycena alexandri</name>
    <dbReference type="NCBI Taxonomy" id="1745969"/>
    <lineage>
        <taxon>Eukaryota</taxon>
        <taxon>Fungi</taxon>
        <taxon>Dikarya</taxon>
        <taxon>Basidiomycota</taxon>
        <taxon>Agaricomycotina</taxon>
        <taxon>Agaricomycetes</taxon>
        <taxon>Agaricomycetidae</taxon>
        <taxon>Agaricales</taxon>
        <taxon>Marasmiineae</taxon>
        <taxon>Mycenaceae</taxon>
        <taxon>Mycena</taxon>
    </lineage>
</organism>
<protein>
    <recommendedName>
        <fullName evidence="6">RING-type domain-containing protein</fullName>
    </recommendedName>
</protein>
<dbReference type="SUPFAM" id="SSF57850">
    <property type="entry name" value="RING/U-box"/>
    <property type="match status" value="1"/>
</dbReference>
<feature type="compositionally biased region" description="Basic residues" evidence="5">
    <location>
        <begin position="56"/>
        <end position="67"/>
    </location>
</feature>
<keyword evidence="8" id="KW-1185">Reference proteome</keyword>
<dbReference type="Proteomes" id="UP001218188">
    <property type="component" value="Unassembled WGS sequence"/>
</dbReference>
<dbReference type="CDD" id="cd16449">
    <property type="entry name" value="RING-HC"/>
    <property type="match status" value="1"/>
</dbReference>
<dbReference type="AlphaFoldDB" id="A0AAD6T667"/>
<evidence type="ECO:0000256" key="2">
    <source>
        <dbReference type="ARBA" id="ARBA00022771"/>
    </source>
</evidence>
<sequence length="172" mass="19197">MLNNRAAKKDSRNMASTFSALGLLMPESDQSPSLGLFPSPPSQEIEDNQGDNRATSPHKKKSPRRRQLACVALPSGSEIYPSAIDEVECAICMMDYEETVMIAPCGHSFCRECITSHVQSKLEVRRYPITCPTCVTSAEHLLNPSVIRKDVLTRLNITDEQFTIFKHLETQV</sequence>
<evidence type="ECO:0000259" key="6">
    <source>
        <dbReference type="PROSITE" id="PS50089"/>
    </source>
</evidence>
<dbReference type="InterPro" id="IPR047134">
    <property type="entry name" value="RNF4"/>
</dbReference>
<name>A0AAD6T667_9AGAR</name>
<dbReference type="PANTHER" id="PTHR23041:SF78">
    <property type="entry name" value="E3 UBIQUITIN-PROTEIN LIGASE RNF4"/>
    <property type="match status" value="1"/>
</dbReference>
<evidence type="ECO:0000256" key="4">
    <source>
        <dbReference type="PROSITE-ProRule" id="PRU00175"/>
    </source>
</evidence>
<dbReference type="InterPro" id="IPR018957">
    <property type="entry name" value="Znf_C3HC4_RING-type"/>
</dbReference>
<dbReference type="Pfam" id="PF00097">
    <property type="entry name" value="zf-C3HC4"/>
    <property type="match status" value="1"/>
</dbReference>
<reference evidence="7" key="1">
    <citation type="submission" date="2023-03" db="EMBL/GenBank/DDBJ databases">
        <title>Massive genome expansion in bonnet fungi (Mycena s.s.) driven by repeated elements and novel gene families across ecological guilds.</title>
        <authorList>
            <consortium name="Lawrence Berkeley National Laboratory"/>
            <person name="Harder C.B."/>
            <person name="Miyauchi S."/>
            <person name="Viragh M."/>
            <person name="Kuo A."/>
            <person name="Thoen E."/>
            <person name="Andreopoulos B."/>
            <person name="Lu D."/>
            <person name="Skrede I."/>
            <person name="Drula E."/>
            <person name="Henrissat B."/>
            <person name="Morin E."/>
            <person name="Kohler A."/>
            <person name="Barry K."/>
            <person name="LaButti K."/>
            <person name="Morin E."/>
            <person name="Salamov A."/>
            <person name="Lipzen A."/>
            <person name="Mereny Z."/>
            <person name="Hegedus B."/>
            <person name="Baldrian P."/>
            <person name="Stursova M."/>
            <person name="Weitz H."/>
            <person name="Taylor A."/>
            <person name="Grigoriev I.V."/>
            <person name="Nagy L.G."/>
            <person name="Martin F."/>
            <person name="Kauserud H."/>
        </authorList>
    </citation>
    <scope>NUCLEOTIDE SEQUENCE</scope>
    <source>
        <strain evidence="7">CBHHK200</strain>
    </source>
</reference>
<dbReference type="Gene3D" id="3.30.40.10">
    <property type="entry name" value="Zinc/RING finger domain, C3HC4 (zinc finger)"/>
    <property type="match status" value="1"/>
</dbReference>
<evidence type="ECO:0000256" key="5">
    <source>
        <dbReference type="SAM" id="MobiDB-lite"/>
    </source>
</evidence>
<dbReference type="PROSITE" id="PS50089">
    <property type="entry name" value="ZF_RING_2"/>
    <property type="match status" value="1"/>
</dbReference>
<dbReference type="GO" id="GO:0008270">
    <property type="term" value="F:zinc ion binding"/>
    <property type="evidence" value="ECO:0007669"/>
    <property type="project" value="UniProtKB-KW"/>
</dbReference>
<evidence type="ECO:0000313" key="7">
    <source>
        <dbReference type="EMBL" id="KAJ7038022.1"/>
    </source>
</evidence>
<evidence type="ECO:0000256" key="3">
    <source>
        <dbReference type="ARBA" id="ARBA00022833"/>
    </source>
</evidence>
<dbReference type="PANTHER" id="PTHR23041">
    <property type="entry name" value="RING FINGER DOMAIN-CONTAINING"/>
    <property type="match status" value="1"/>
</dbReference>
<dbReference type="EMBL" id="JARJCM010000034">
    <property type="protein sequence ID" value="KAJ7038022.1"/>
    <property type="molecule type" value="Genomic_DNA"/>
</dbReference>
<keyword evidence="2 4" id="KW-0863">Zinc-finger</keyword>
<gene>
    <name evidence="7" type="ORF">C8F04DRAFT_389044</name>
</gene>
<feature type="region of interest" description="Disordered" evidence="5">
    <location>
        <begin position="21"/>
        <end position="67"/>
    </location>
</feature>
<dbReference type="PROSITE" id="PS00518">
    <property type="entry name" value="ZF_RING_1"/>
    <property type="match status" value="1"/>
</dbReference>
<evidence type="ECO:0000313" key="8">
    <source>
        <dbReference type="Proteomes" id="UP001218188"/>
    </source>
</evidence>
<dbReference type="InterPro" id="IPR001841">
    <property type="entry name" value="Znf_RING"/>
</dbReference>
<proteinExistence type="predicted"/>
<comment type="caution">
    <text evidence="7">The sequence shown here is derived from an EMBL/GenBank/DDBJ whole genome shotgun (WGS) entry which is preliminary data.</text>
</comment>
<feature type="domain" description="RING-type" evidence="6">
    <location>
        <begin position="89"/>
        <end position="134"/>
    </location>
</feature>
<keyword evidence="3" id="KW-0862">Zinc</keyword>
<dbReference type="InterPro" id="IPR017907">
    <property type="entry name" value="Znf_RING_CS"/>
</dbReference>